<organism evidence="8 9">
    <name type="scientific">Scleropages formosus</name>
    <name type="common">Asian bonytongue</name>
    <name type="synonym">Osteoglossum formosum</name>
    <dbReference type="NCBI Taxonomy" id="113540"/>
    <lineage>
        <taxon>Eukaryota</taxon>
        <taxon>Metazoa</taxon>
        <taxon>Chordata</taxon>
        <taxon>Craniata</taxon>
        <taxon>Vertebrata</taxon>
        <taxon>Euteleostomi</taxon>
        <taxon>Actinopterygii</taxon>
        <taxon>Neopterygii</taxon>
        <taxon>Teleostei</taxon>
        <taxon>Osteoglossocephala</taxon>
        <taxon>Osteoglossomorpha</taxon>
        <taxon>Osteoglossiformes</taxon>
        <taxon>Osteoglossidae</taxon>
        <taxon>Scleropages</taxon>
    </lineage>
</organism>
<dbReference type="PANTHER" id="PTHR11417:SF5">
    <property type="entry name" value="PROLACTIN"/>
    <property type="match status" value="1"/>
</dbReference>
<dbReference type="Gene3D" id="1.20.1250.10">
    <property type="match status" value="1"/>
</dbReference>
<dbReference type="GO" id="GO:0031667">
    <property type="term" value="P:response to nutrient levels"/>
    <property type="evidence" value="ECO:0007669"/>
    <property type="project" value="TreeGrafter"/>
</dbReference>
<dbReference type="PANTHER" id="PTHR11417">
    <property type="entry name" value="SOMATOTROPIN,PROLACTIN"/>
    <property type="match status" value="1"/>
</dbReference>
<accession>A0A8D0CIP8</accession>
<evidence type="ECO:0000313" key="8">
    <source>
        <dbReference type="Ensembl" id="ENSSFOP00015072657.1"/>
    </source>
</evidence>
<comment type="similarity">
    <text evidence="2 7">Belongs to the somatotropin/prolactin family.</text>
</comment>
<name>A0A8D0CIP8_SCLFO</name>
<keyword evidence="6" id="KW-1015">Disulfide bond</keyword>
<sequence>MGLGFESHLGCLATDWRPVLGVSPSPPALRPVLLGRLRFPVTPYETSGSEDVLLLSLFVHCHCVDFGDLMDRAVQLSDKVHFLSTSLKSDLDYHLPAVGKKIPHLSLCHTSPLKTPMDKNQVLSLSESELLSLVQSLLLSWTDALLLLSSEASSLPHPSTSTIQVKAKQLRENSDTLGTGLSRLAHKMGSSSSSYIPLRYTENSLGGDDDSRLVNFHFLLSCFRRDSHKIDNFLKILRCRANKQKPDMC</sequence>
<evidence type="ECO:0000256" key="7">
    <source>
        <dbReference type="RuleBase" id="RU003618"/>
    </source>
</evidence>
<dbReference type="PRINTS" id="PR00836">
    <property type="entry name" value="SOMATOTROPIN"/>
</dbReference>
<dbReference type="InterPro" id="IPR009079">
    <property type="entry name" value="4_helix_cytokine-like_core"/>
</dbReference>
<dbReference type="InterPro" id="IPR001400">
    <property type="entry name" value="Somatotropin/Prolactin"/>
</dbReference>
<dbReference type="PROSITE" id="PS00338">
    <property type="entry name" value="SOMATOTROPIN_2"/>
    <property type="match status" value="1"/>
</dbReference>
<keyword evidence="9" id="KW-1185">Reference proteome</keyword>
<dbReference type="Proteomes" id="UP000694397">
    <property type="component" value="Chromosome 20"/>
</dbReference>
<evidence type="ECO:0000256" key="4">
    <source>
        <dbReference type="ARBA" id="ARBA00022702"/>
    </source>
</evidence>
<dbReference type="SUPFAM" id="SSF47266">
    <property type="entry name" value="4-helical cytokines"/>
    <property type="match status" value="1"/>
</dbReference>
<dbReference type="AlphaFoldDB" id="A0A8D0CIP8"/>
<proteinExistence type="inferred from homology"/>
<dbReference type="GeneTree" id="ENSGT00950000182818"/>
<dbReference type="InterPro" id="IPR018116">
    <property type="entry name" value="Somatotropin_CS"/>
</dbReference>
<reference evidence="8" key="2">
    <citation type="submission" date="2025-08" db="UniProtKB">
        <authorList>
            <consortium name="Ensembl"/>
        </authorList>
    </citation>
    <scope>IDENTIFICATION</scope>
</reference>
<keyword evidence="4 7" id="KW-0372">Hormone</keyword>
<evidence type="ECO:0000256" key="6">
    <source>
        <dbReference type="ARBA" id="ARBA00023157"/>
    </source>
</evidence>
<reference evidence="8" key="3">
    <citation type="submission" date="2025-09" db="UniProtKB">
        <authorList>
            <consortium name="Ensembl"/>
        </authorList>
    </citation>
    <scope>IDENTIFICATION</scope>
</reference>
<evidence type="ECO:0000313" key="9">
    <source>
        <dbReference type="Proteomes" id="UP000694397"/>
    </source>
</evidence>
<comment type="subcellular location">
    <subcellularLocation>
        <location evidence="1 7">Secreted</location>
    </subcellularLocation>
</comment>
<dbReference type="PROSITE" id="PS00266">
    <property type="entry name" value="SOMATOTROPIN_1"/>
    <property type="match status" value="1"/>
</dbReference>
<keyword evidence="3" id="KW-0964">Secreted</keyword>
<dbReference type="OrthoDB" id="9946219at2759"/>
<reference evidence="8 9" key="1">
    <citation type="submission" date="2019-04" db="EMBL/GenBank/DDBJ databases">
        <authorList>
            <consortium name="Wellcome Sanger Institute Data Sharing"/>
        </authorList>
    </citation>
    <scope>NUCLEOTIDE SEQUENCE [LARGE SCALE GENOMIC DNA]</scope>
</reference>
<evidence type="ECO:0000256" key="5">
    <source>
        <dbReference type="ARBA" id="ARBA00022729"/>
    </source>
</evidence>
<keyword evidence="5" id="KW-0732">Signal</keyword>
<dbReference type="GO" id="GO:0008284">
    <property type="term" value="P:positive regulation of cell population proliferation"/>
    <property type="evidence" value="ECO:0007669"/>
    <property type="project" value="TreeGrafter"/>
</dbReference>
<dbReference type="GO" id="GO:0005179">
    <property type="term" value="F:hormone activity"/>
    <property type="evidence" value="ECO:0007669"/>
    <property type="project" value="UniProtKB-KW"/>
</dbReference>
<protein>
    <submittedName>
        <fullName evidence="8">Prolactin</fullName>
    </submittedName>
</protein>
<dbReference type="GO" id="GO:0005615">
    <property type="term" value="C:extracellular space"/>
    <property type="evidence" value="ECO:0007669"/>
    <property type="project" value="TreeGrafter"/>
</dbReference>
<dbReference type="Ensembl" id="ENSSFOT00015083267.1">
    <property type="protein sequence ID" value="ENSSFOP00015072657.1"/>
    <property type="gene ID" value="ENSSFOG00015021124.2"/>
</dbReference>
<evidence type="ECO:0000256" key="2">
    <source>
        <dbReference type="ARBA" id="ARBA00008474"/>
    </source>
</evidence>
<gene>
    <name evidence="8" type="primary">LOC108925139</name>
</gene>
<evidence type="ECO:0000256" key="1">
    <source>
        <dbReference type="ARBA" id="ARBA00004613"/>
    </source>
</evidence>
<dbReference type="Pfam" id="PF00103">
    <property type="entry name" value="Hormone_1"/>
    <property type="match status" value="1"/>
</dbReference>
<evidence type="ECO:0000256" key="3">
    <source>
        <dbReference type="ARBA" id="ARBA00022525"/>
    </source>
</evidence>
<dbReference type="GO" id="GO:0046427">
    <property type="term" value="P:positive regulation of receptor signaling pathway via JAK-STAT"/>
    <property type="evidence" value="ECO:0007669"/>
    <property type="project" value="TreeGrafter"/>
</dbReference>